<dbReference type="AlphaFoldDB" id="A0A562I2Q4"/>
<name>A0A562I2Q4_9GAMM</name>
<dbReference type="SMART" id="SM00260">
    <property type="entry name" value="CheW"/>
    <property type="match status" value="1"/>
</dbReference>
<evidence type="ECO:0000313" key="2">
    <source>
        <dbReference type="EMBL" id="TWH64933.1"/>
    </source>
</evidence>
<gene>
    <name evidence="2" type="ORF">LX59_01875</name>
</gene>
<dbReference type="PROSITE" id="PS50851">
    <property type="entry name" value="CHEW"/>
    <property type="match status" value="1"/>
</dbReference>
<dbReference type="SUPFAM" id="SSF50341">
    <property type="entry name" value="CheW-like"/>
    <property type="match status" value="1"/>
</dbReference>
<protein>
    <submittedName>
        <fullName evidence="2">Purine-binding chemotaxis protein CheW</fullName>
    </submittedName>
</protein>
<dbReference type="EMBL" id="VLKG01000006">
    <property type="protein sequence ID" value="TWH64933.1"/>
    <property type="molecule type" value="Genomic_DNA"/>
</dbReference>
<reference evidence="2 3" key="1">
    <citation type="submission" date="2019-07" db="EMBL/GenBank/DDBJ databases">
        <title>Genomic Encyclopedia of Type Strains, Phase I: the one thousand microbial genomes (KMG-I) project.</title>
        <authorList>
            <person name="Kyrpides N."/>
        </authorList>
    </citation>
    <scope>NUCLEOTIDE SEQUENCE [LARGE SCALE GENOMIC DNA]</scope>
    <source>
        <strain evidence="2 3">DSM 375</strain>
    </source>
</reference>
<dbReference type="Pfam" id="PF01584">
    <property type="entry name" value="CheW"/>
    <property type="match status" value="1"/>
</dbReference>
<dbReference type="GO" id="GO:0007165">
    <property type="term" value="P:signal transduction"/>
    <property type="evidence" value="ECO:0007669"/>
    <property type="project" value="InterPro"/>
</dbReference>
<comment type="caution">
    <text evidence="2">The sequence shown here is derived from an EMBL/GenBank/DDBJ whole genome shotgun (WGS) entry which is preliminary data.</text>
</comment>
<dbReference type="InterPro" id="IPR036061">
    <property type="entry name" value="CheW-like_dom_sf"/>
</dbReference>
<accession>A0A562I2Q4</accession>
<proteinExistence type="predicted"/>
<dbReference type="OrthoDB" id="5565759at2"/>
<organism evidence="2 3">
    <name type="scientific">Azomonas agilis</name>
    <dbReference type="NCBI Taxonomy" id="116849"/>
    <lineage>
        <taxon>Bacteria</taxon>
        <taxon>Pseudomonadati</taxon>
        <taxon>Pseudomonadota</taxon>
        <taxon>Gammaproteobacteria</taxon>
        <taxon>Pseudomonadales</taxon>
        <taxon>Pseudomonadaceae</taxon>
        <taxon>Azomonas</taxon>
    </lineage>
</organism>
<keyword evidence="3" id="KW-1185">Reference proteome</keyword>
<dbReference type="InterPro" id="IPR002545">
    <property type="entry name" value="CheW-lke_dom"/>
</dbReference>
<evidence type="ECO:0000313" key="3">
    <source>
        <dbReference type="Proteomes" id="UP000319627"/>
    </source>
</evidence>
<dbReference type="Proteomes" id="UP000319627">
    <property type="component" value="Unassembled WGS sequence"/>
</dbReference>
<dbReference type="GO" id="GO:0006935">
    <property type="term" value="P:chemotaxis"/>
    <property type="evidence" value="ECO:0007669"/>
    <property type="project" value="InterPro"/>
</dbReference>
<dbReference type="RefSeq" id="WP_144571582.1">
    <property type="nucleotide sequence ID" value="NZ_VLKG01000006.1"/>
</dbReference>
<feature type="domain" description="CheW-like" evidence="1">
    <location>
        <begin position="121"/>
        <end position="259"/>
    </location>
</feature>
<evidence type="ECO:0000259" key="1">
    <source>
        <dbReference type="PROSITE" id="PS50851"/>
    </source>
</evidence>
<sequence length="273" mass="30338">MSRSVPTLTPPQEVLQSYLNDLLRDVSLETDMPELTDSESKATKVADEALQHQALDIPCIDEKSLFTTVPILEASSAEKIGAESEVLPPSIILQDQVIAKPPVPDIPAARVEESLDWAEAPFECLLFEVAGLTLAVPLITLGSIYLLNEEHLTPIFGQPNWFMGILSCPVGNLKVLESARWLMAERYDAQFRQGLRYVLSIQGYDWGLAVHQVNRSVRIDPKNVKWRAQRQQRPWLAGTVVEHMCALVDVRALAELIASGSRSMQATRGQIND</sequence>